<evidence type="ECO:0000256" key="1">
    <source>
        <dbReference type="SAM" id="MobiDB-lite"/>
    </source>
</evidence>
<name>A0A699GQ33_TANCI</name>
<organism evidence="2">
    <name type="scientific">Tanacetum cinerariifolium</name>
    <name type="common">Dalmatian daisy</name>
    <name type="synonym">Chrysanthemum cinerariifolium</name>
    <dbReference type="NCBI Taxonomy" id="118510"/>
    <lineage>
        <taxon>Eukaryota</taxon>
        <taxon>Viridiplantae</taxon>
        <taxon>Streptophyta</taxon>
        <taxon>Embryophyta</taxon>
        <taxon>Tracheophyta</taxon>
        <taxon>Spermatophyta</taxon>
        <taxon>Magnoliopsida</taxon>
        <taxon>eudicotyledons</taxon>
        <taxon>Gunneridae</taxon>
        <taxon>Pentapetalae</taxon>
        <taxon>asterids</taxon>
        <taxon>campanulids</taxon>
        <taxon>Asterales</taxon>
        <taxon>Asteraceae</taxon>
        <taxon>Asteroideae</taxon>
        <taxon>Anthemideae</taxon>
        <taxon>Anthemidinae</taxon>
        <taxon>Tanacetum</taxon>
    </lineage>
</organism>
<sequence length="238" mass="28319">MKVIKEGSEKLGLLKINDESHMMNLKMNGWTNGIKEYHGFEEPWLENGIPIDDVHHICEPLRFKNGKAKWRTCNSNDEGFCNGGELPRMVRVGYMTYFQDYKWYFRKLKDEALKQKAIYERLKEYWRKMNDHECSLFTNWRSHIYETYTNTNIDANYDPYLDVSITFNDHEGRNDEKDIREEKEPNDDHGIHNFDNDLDGDNAYYHSKKSRSNTKKIGANCLEILAKNRRFAKLEGLR</sequence>
<protein>
    <submittedName>
        <fullName evidence="2">Uncharacterized protein</fullName>
    </submittedName>
</protein>
<gene>
    <name evidence="2" type="ORF">Tci_140551</name>
</gene>
<dbReference type="AlphaFoldDB" id="A0A699GQ33"/>
<comment type="caution">
    <text evidence="2">The sequence shown here is derived from an EMBL/GenBank/DDBJ whole genome shotgun (WGS) entry which is preliminary data.</text>
</comment>
<evidence type="ECO:0000313" key="2">
    <source>
        <dbReference type="EMBL" id="GEV68574.1"/>
    </source>
</evidence>
<accession>A0A699GQ33</accession>
<proteinExistence type="predicted"/>
<feature type="region of interest" description="Disordered" evidence="1">
    <location>
        <begin position="172"/>
        <end position="195"/>
    </location>
</feature>
<reference evidence="2" key="1">
    <citation type="journal article" date="2019" name="Sci. Rep.">
        <title>Draft genome of Tanacetum cinerariifolium, the natural source of mosquito coil.</title>
        <authorList>
            <person name="Yamashiro T."/>
            <person name="Shiraishi A."/>
            <person name="Satake H."/>
            <person name="Nakayama K."/>
        </authorList>
    </citation>
    <scope>NUCLEOTIDE SEQUENCE</scope>
</reference>
<dbReference type="EMBL" id="BKCJ010031005">
    <property type="protein sequence ID" value="GEV68574.1"/>
    <property type="molecule type" value="Genomic_DNA"/>
</dbReference>